<proteinExistence type="predicted"/>
<accession>A0A3B1CRM6</accession>
<dbReference type="Gene3D" id="3.20.20.80">
    <property type="entry name" value="Glycosidases"/>
    <property type="match status" value="1"/>
</dbReference>
<name>A0A3B1CRM6_9ZZZZ</name>
<reference evidence="1" key="1">
    <citation type="submission" date="2018-06" db="EMBL/GenBank/DDBJ databases">
        <authorList>
            <person name="Zhirakovskaya E."/>
        </authorList>
    </citation>
    <scope>NUCLEOTIDE SEQUENCE</scope>
</reference>
<protein>
    <recommendedName>
        <fullName evidence="2">Glycoside hydrolase family 42 N-terminal domain-containing protein</fullName>
    </recommendedName>
</protein>
<evidence type="ECO:0000313" key="1">
    <source>
        <dbReference type="EMBL" id="VAX26648.1"/>
    </source>
</evidence>
<evidence type="ECO:0008006" key="2">
    <source>
        <dbReference type="Google" id="ProtNLM"/>
    </source>
</evidence>
<dbReference type="AlphaFoldDB" id="A0A3B1CRM6"/>
<gene>
    <name evidence="1" type="ORF">MNBD_IGNAVI01-118</name>
</gene>
<dbReference type="EMBL" id="UOGD01000352">
    <property type="protein sequence ID" value="VAX26648.1"/>
    <property type="molecule type" value="Genomic_DNA"/>
</dbReference>
<organism evidence="1">
    <name type="scientific">hydrothermal vent metagenome</name>
    <dbReference type="NCBI Taxonomy" id="652676"/>
    <lineage>
        <taxon>unclassified sequences</taxon>
        <taxon>metagenomes</taxon>
        <taxon>ecological metagenomes</taxon>
    </lineage>
</organism>
<sequence length="661" mass="76610">MVKQIFINSFKDLFLILILVQFISLNTALSIAQSRAEVKMSNDLPTLFVDGKSYPPFAYMSYLGEKKYYKEIAATGIHLYNIPSYLSERGINSTSGIGAFRSPIWIGENEYDFTSLIKDFQDIIESDPQAKVIIRFYLDPPLWWEKLNPEASSQLQDGSTFRQCFASETWRIETGKVLEDCIEWVLNSKYSKHLIGIHVASGFTEEWFYHPKQYHDENPARLEAFREWLRGEYNNNTKALQNSWNKQSVTFESAQLANISESGERNEWRDPTEEQNYIDTYRFQAEVMVDNIAYFSKIVKETSDGNLLTGAFYGYHYFVTDPRRGHGALAKLLECEDLDYLSSPNVYNRVIGEDWPPMAAVQSVQLHGKLWLAENDTRTSITTLLKDRSQGIAPPGQYENGVWLGPKDMETSVSFLWKNAGRMLAYGYGGWWFDMWGGWFSDPALLNVIEKTSQFYTEFHPQNKDKMRSQVCVIVDEELSFWDASYGKLTNEILSNRYPLAKTGAPYDLFLRTDLDNISPSQYKIIWLMGLLNLKNDEILKIKKWRQQGITVLWTDGYGTEIYYQHSEELKDNKIKWTDSELRDIWKKAGVHLYIDSNDVLYVGNNWLCIHTIEGGKRTIKFPFLTQVIEPQNREILADSTNIFDINLKPKSTILLRINPY</sequence>